<accession>A0A0D2QBB2</accession>
<feature type="region of interest" description="Disordered" evidence="1">
    <location>
        <begin position="40"/>
        <end position="88"/>
    </location>
</feature>
<keyword evidence="3" id="KW-1185">Reference proteome</keyword>
<feature type="compositionally biased region" description="Polar residues" evidence="1">
    <location>
        <begin position="48"/>
        <end position="75"/>
    </location>
</feature>
<evidence type="ECO:0000313" key="2">
    <source>
        <dbReference type="EMBL" id="KJA28960.1"/>
    </source>
</evidence>
<evidence type="ECO:0000313" key="3">
    <source>
        <dbReference type="Proteomes" id="UP000054270"/>
    </source>
</evidence>
<dbReference type="AlphaFoldDB" id="A0A0D2QBB2"/>
<sequence length="106" mass="12121">MPVGDRRSLPDYAHEAFQRTILQFLIDNQDEEFMKLKVEGTRRCEPENPNQPLSNTTAQISYLTTPAQSRTSSKRASPVPENDQNQLDGNDYFAVWCQGKAASSWW</sequence>
<reference evidence="3" key="1">
    <citation type="submission" date="2014-04" db="EMBL/GenBank/DDBJ databases">
        <title>Evolutionary Origins and Diversification of the Mycorrhizal Mutualists.</title>
        <authorList>
            <consortium name="DOE Joint Genome Institute"/>
            <consortium name="Mycorrhizal Genomics Consortium"/>
            <person name="Kohler A."/>
            <person name="Kuo A."/>
            <person name="Nagy L.G."/>
            <person name="Floudas D."/>
            <person name="Copeland A."/>
            <person name="Barry K.W."/>
            <person name="Cichocki N."/>
            <person name="Veneault-Fourrey C."/>
            <person name="LaButti K."/>
            <person name="Lindquist E.A."/>
            <person name="Lipzen A."/>
            <person name="Lundell T."/>
            <person name="Morin E."/>
            <person name="Murat C."/>
            <person name="Riley R."/>
            <person name="Ohm R."/>
            <person name="Sun H."/>
            <person name="Tunlid A."/>
            <person name="Henrissat B."/>
            <person name="Grigoriev I.V."/>
            <person name="Hibbett D.S."/>
            <person name="Martin F."/>
        </authorList>
    </citation>
    <scope>NUCLEOTIDE SEQUENCE [LARGE SCALE GENOMIC DNA]</scope>
    <source>
        <strain evidence="3">FD-334 SS-4</strain>
    </source>
</reference>
<dbReference type="Proteomes" id="UP000054270">
    <property type="component" value="Unassembled WGS sequence"/>
</dbReference>
<protein>
    <submittedName>
        <fullName evidence="2">Uncharacterized protein</fullName>
    </submittedName>
</protein>
<evidence type="ECO:0000256" key="1">
    <source>
        <dbReference type="SAM" id="MobiDB-lite"/>
    </source>
</evidence>
<organism evidence="2 3">
    <name type="scientific">Hypholoma sublateritium (strain FD-334 SS-4)</name>
    <dbReference type="NCBI Taxonomy" id="945553"/>
    <lineage>
        <taxon>Eukaryota</taxon>
        <taxon>Fungi</taxon>
        <taxon>Dikarya</taxon>
        <taxon>Basidiomycota</taxon>
        <taxon>Agaricomycotina</taxon>
        <taxon>Agaricomycetes</taxon>
        <taxon>Agaricomycetidae</taxon>
        <taxon>Agaricales</taxon>
        <taxon>Agaricineae</taxon>
        <taxon>Strophariaceae</taxon>
        <taxon>Hypholoma</taxon>
    </lineage>
</organism>
<proteinExistence type="predicted"/>
<dbReference type="EMBL" id="KN817520">
    <property type="protein sequence ID" value="KJA28960.1"/>
    <property type="molecule type" value="Genomic_DNA"/>
</dbReference>
<gene>
    <name evidence="2" type="ORF">HYPSUDRAFT_33424</name>
</gene>
<name>A0A0D2QBB2_HYPSF</name>